<dbReference type="GO" id="GO:0005868">
    <property type="term" value="C:cytoplasmic dynein complex"/>
    <property type="evidence" value="ECO:0007669"/>
    <property type="project" value="TreeGrafter"/>
</dbReference>
<accession>A0A9W8HI03</accession>
<dbReference type="GO" id="GO:0051028">
    <property type="term" value="P:mRNA transport"/>
    <property type="evidence" value="ECO:0007669"/>
    <property type="project" value="UniProtKB-KW"/>
</dbReference>
<keyword evidence="12" id="KW-0539">Nucleus</keyword>
<keyword evidence="6 13" id="KW-0493">Microtubule</keyword>
<keyword evidence="4 13" id="KW-0813">Transport</keyword>
<evidence type="ECO:0000256" key="12">
    <source>
        <dbReference type="ARBA" id="ARBA00023242"/>
    </source>
</evidence>
<evidence type="ECO:0000256" key="8">
    <source>
        <dbReference type="ARBA" id="ARBA00022927"/>
    </source>
</evidence>
<dbReference type="GO" id="GO:0005874">
    <property type="term" value="C:microtubule"/>
    <property type="evidence" value="ECO:0007669"/>
    <property type="project" value="UniProtKB-KW"/>
</dbReference>
<dbReference type="Proteomes" id="UP001140217">
    <property type="component" value="Unassembled WGS sequence"/>
</dbReference>
<dbReference type="GO" id="GO:0015031">
    <property type="term" value="P:protein transport"/>
    <property type="evidence" value="ECO:0007669"/>
    <property type="project" value="UniProtKB-KW"/>
</dbReference>
<evidence type="ECO:0000256" key="1">
    <source>
        <dbReference type="ARBA" id="ARBA00004123"/>
    </source>
</evidence>
<evidence type="ECO:0000256" key="4">
    <source>
        <dbReference type="ARBA" id="ARBA00022448"/>
    </source>
</evidence>
<evidence type="ECO:0000256" key="7">
    <source>
        <dbReference type="ARBA" id="ARBA00022816"/>
    </source>
</evidence>
<evidence type="ECO:0000256" key="9">
    <source>
        <dbReference type="ARBA" id="ARBA00023017"/>
    </source>
</evidence>
<dbReference type="GO" id="GO:0007017">
    <property type="term" value="P:microtubule-based process"/>
    <property type="evidence" value="ECO:0007669"/>
    <property type="project" value="InterPro"/>
</dbReference>
<evidence type="ECO:0000256" key="13">
    <source>
        <dbReference type="RuleBase" id="RU365010"/>
    </source>
</evidence>
<dbReference type="OrthoDB" id="10033309at2759"/>
<keyword evidence="10 13" id="KW-0505">Motor protein</keyword>
<dbReference type="SMART" id="SM01375">
    <property type="entry name" value="Dynein_light"/>
    <property type="match status" value="1"/>
</dbReference>
<keyword evidence="7" id="KW-0509">mRNA transport</keyword>
<dbReference type="PROSITE" id="PS01239">
    <property type="entry name" value="DYNEIN_LIGHT_1"/>
    <property type="match status" value="1"/>
</dbReference>
<keyword evidence="11 13" id="KW-0206">Cytoskeleton</keyword>
<evidence type="ECO:0000313" key="14">
    <source>
        <dbReference type="EMBL" id="KAJ2785464.1"/>
    </source>
</evidence>
<dbReference type="Pfam" id="PF01221">
    <property type="entry name" value="Dynein_light"/>
    <property type="match status" value="1"/>
</dbReference>
<evidence type="ECO:0000256" key="2">
    <source>
        <dbReference type="ARBA" id="ARBA00004245"/>
    </source>
</evidence>
<dbReference type="PANTHER" id="PTHR11886:SF35">
    <property type="entry name" value="DYNEIN LIGHT CHAIN"/>
    <property type="match status" value="1"/>
</dbReference>
<organism evidence="14 15">
    <name type="scientific">Coemansia javaensis</name>
    <dbReference type="NCBI Taxonomy" id="2761396"/>
    <lineage>
        <taxon>Eukaryota</taxon>
        <taxon>Fungi</taxon>
        <taxon>Fungi incertae sedis</taxon>
        <taxon>Zoopagomycota</taxon>
        <taxon>Kickxellomycotina</taxon>
        <taxon>Kickxellomycetes</taxon>
        <taxon>Kickxellales</taxon>
        <taxon>Kickxellaceae</taxon>
        <taxon>Coemansia</taxon>
    </lineage>
</organism>
<proteinExistence type="inferred from homology"/>
<dbReference type="CDD" id="cd21452">
    <property type="entry name" value="DLC-like_DYNLL1_DYNLL2"/>
    <property type="match status" value="1"/>
</dbReference>
<protein>
    <recommendedName>
        <fullName evidence="13">Dynein light chain</fullName>
    </recommendedName>
</protein>
<evidence type="ECO:0000256" key="10">
    <source>
        <dbReference type="ARBA" id="ARBA00023175"/>
    </source>
</evidence>
<dbReference type="InterPro" id="IPR001372">
    <property type="entry name" value="Dynein_light_chain_typ-1/2"/>
</dbReference>
<keyword evidence="8" id="KW-0653">Protein transport</keyword>
<dbReference type="PANTHER" id="PTHR11886">
    <property type="entry name" value="DYNEIN LIGHT CHAIN"/>
    <property type="match status" value="1"/>
</dbReference>
<comment type="subcellular location">
    <subcellularLocation>
        <location evidence="2 13">Cytoplasm</location>
        <location evidence="2 13">Cytoskeleton</location>
    </subcellularLocation>
    <subcellularLocation>
        <location evidence="1">Nucleus</location>
    </subcellularLocation>
</comment>
<gene>
    <name evidence="14" type="primary">DYN2</name>
    <name evidence="14" type="ORF">H4R18_000547</name>
</gene>
<evidence type="ECO:0000256" key="11">
    <source>
        <dbReference type="ARBA" id="ARBA00023212"/>
    </source>
</evidence>
<dbReference type="InterPro" id="IPR019763">
    <property type="entry name" value="Dynein_light_1/2_CS"/>
</dbReference>
<dbReference type="GO" id="GO:0045505">
    <property type="term" value="F:dynein intermediate chain binding"/>
    <property type="evidence" value="ECO:0007669"/>
    <property type="project" value="TreeGrafter"/>
</dbReference>
<dbReference type="Gene3D" id="3.30.740.10">
    <property type="entry name" value="Protein Inhibitor Of Neuronal Nitric Oxide Synthase"/>
    <property type="match status" value="1"/>
</dbReference>
<keyword evidence="9 13" id="KW-0243">Dynein</keyword>
<comment type="subunit">
    <text evidence="13">Cytoplasmic dynein consists of two catalytic heavy chains (HCs) and a number of non-catalytic subunits which present intermediate chains (ICs), light intermediate chains (LICs) and light chains (LCs).</text>
</comment>
<dbReference type="InterPro" id="IPR037177">
    <property type="entry name" value="DLC_sf"/>
</dbReference>
<dbReference type="EMBL" id="JANBUL010000011">
    <property type="protein sequence ID" value="KAJ2785464.1"/>
    <property type="molecule type" value="Genomic_DNA"/>
</dbReference>
<reference evidence="14" key="1">
    <citation type="submission" date="2022-07" db="EMBL/GenBank/DDBJ databases">
        <title>Phylogenomic reconstructions and comparative analyses of Kickxellomycotina fungi.</title>
        <authorList>
            <person name="Reynolds N.K."/>
            <person name="Stajich J.E."/>
            <person name="Barry K."/>
            <person name="Grigoriev I.V."/>
            <person name="Crous P."/>
            <person name="Smith M.E."/>
        </authorList>
    </citation>
    <scope>NUCLEOTIDE SEQUENCE</scope>
    <source>
        <strain evidence="14">NBRC 105414</strain>
    </source>
</reference>
<evidence type="ECO:0000256" key="3">
    <source>
        <dbReference type="ARBA" id="ARBA00010156"/>
    </source>
</evidence>
<comment type="caution">
    <text evidence="14">The sequence shown here is derived from an EMBL/GenBank/DDBJ whole genome shotgun (WGS) entry which is preliminary data.</text>
</comment>
<keyword evidence="5 13" id="KW-0963">Cytoplasm</keyword>
<evidence type="ECO:0000256" key="6">
    <source>
        <dbReference type="ARBA" id="ARBA00022701"/>
    </source>
</evidence>
<dbReference type="FunFam" id="3.30.740.10:FF:000005">
    <property type="entry name" value="Dynein light chain"/>
    <property type="match status" value="1"/>
</dbReference>
<evidence type="ECO:0000313" key="15">
    <source>
        <dbReference type="Proteomes" id="UP001140217"/>
    </source>
</evidence>
<evidence type="ECO:0000256" key="5">
    <source>
        <dbReference type="ARBA" id="ARBA00022490"/>
    </source>
</evidence>
<dbReference type="SUPFAM" id="SSF54648">
    <property type="entry name" value="DLC"/>
    <property type="match status" value="1"/>
</dbReference>
<dbReference type="AlphaFoldDB" id="A0A9W8HI03"/>
<keyword evidence="15" id="KW-1185">Reference proteome</keyword>
<sequence>MDAAKLGAPSIKSADMSDEMQDAILEIAKEAYEKSEVEKGGVEKDIAAYIKRECDKRFGSPWHVIVGRSFGSYVTHEVGHFIYFYNRHLAHLVFKSG</sequence>
<comment type="function">
    <text evidence="13">Acts as one of several non-catalytic accessory components of the cytoplasmic dynein complex that are thought to be involved in linking dynein to cargos and to adapter proteins that regulate dynein function. Cytoplasmic dynein acts as a motor for the intracellular retrograde motility of vesicles and organelles along microtubules. May play a role in changing or maintaining the spatial distribution of cytoskeletal structures.</text>
</comment>
<name>A0A9W8HI03_9FUNG</name>
<comment type="similarity">
    <text evidence="3 13">Belongs to the dynein light chain family.</text>
</comment>
<dbReference type="GO" id="GO:0005634">
    <property type="term" value="C:nucleus"/>
    <property type="evidence" value="ECO:0007669"/>
    <property type="project" value="UniProtKB-SubCell"/>
</dbReference>